<dbReference type="GO" id="GO:0016491">
    <property type="term" value="F:oxidoreductase activity"/>
    <property type="evidence" value="ECO:0007669"/>
    <property type="project" value="UniProtKB-KW"/>
</dbReference>
<dbReference type="Proteomes" id="UP001280581">
    <property type="component" value="Unassembled WGS sequence"/>
</dbReference>
<keyword evidence="6" id="KW-1185">Reference proteome</keyword>
<keyword evidence="1" id="KW-0285">Flavoprotein</keyword>
<gene>
    <name evidence="5" type="ORF">GRF29_44g2087187</name>
</gene>
<protein>
    <recommendedName>
        <fullName evidence="7">Dimethylaniline monooxygenase</fullName>
    </recommendedName>
</protein>
<dbReference type="GO" id="GO:0050661">
    <property type="term" value="F:NADP binding"/>
    <property type="evidence" value="ECO:0007669"/>
    <property type="project" value="InterPro"/>
</dbReference>
<dbReference type="AlphaFoldDB" id="A0AAN6LZA0"/>
<dbReference type="Gene3D" id="3.50.50.60">
    <property type="entry name" value="FAD/NAD(P)-binding domain"/>
    <property type="match status" value="2"/>
</dbReference>
<evidence type="ECO:0008006" key="7">
    <source>
        <dbReference type="Google" id="ProtNLM"/>
    </source>
</evidence>
<dbReference type="GO" id="GO:0050660">
    <property type="term" value="F:flavin adenine dinucleotide binding"/>
    <property type="evidence" value="ECO:0007669"/>
    <property type="project" value="InterPro"/>
</dbReference>
<dbReference type="PRINTS" id="PR00370">
    <property type="entry name" value="FMOXYGENASE"/>
</dbReference>
<dbReference type="InterPro" id="IPR000960">
    <property type="entry name" value="Flavin_mOase"/>
</dbReference>
<keyword evidence="2" id="KW-0274">FAD</keyword>
<evidence type="ECO:0000256" key="2">
    <source>
        <dbReference type="ARBA" id="ARBA00022827"/>
    </source>
</evidence>
<dbReference type="EMBL" id="WVTA01000005">
    <property type="protein sequence ID" value="KAK3210227.1"/>
    <property type="molecule type" value="Genomic_DNA"/>
</dbReference>
<dbReference type="PANTHER" id="PTHR23023">
    <property type="entry name" value="DIMETHYLANILINE MONOOXYGENASE"/>
    <property type="match status" value="1"/>
</dbReference>
<name>A0AAN6LZA0_9PLEO</name>
<dbReference type="InterPro" id="IPR036188">
    <property type="entry name" value="FAD/NAD-bd_sf"/>
</dbReference>
<evidence type="ECO:0000313" key="6">
    <source>
        <dbReference type="Proteomes" id="UP001280581"/>
    </source>
</evidence>
<dbReference type="SUPFAM" id="SSF51905">
    <property type="entry name" value="FAD/NAD(P)-binding domain"/>
    <property type="match status" value="2"/>
</dbReference>
<evidence type="ECO:0000256" key="3">
    <source>
        <dbReference type="ARBA" id="ARBA00023002"/>
    </source>
</evidence>
<organism evidence="5 6">
    <name type="scientific">Pseudopithomyces chartarum</name>
    <dbReference type="NCBI Taxonomy" id="1892770"/>
    <lineage>
        <taxon>Eukaryota</taxon>
        <taxon>Fungi</taxon>
        <taxon>Dikarya</taxon>
        <taxon>Ascomycota</taxon>
        <taxon>Pezizomycotina</taxon>
        <taxon>Dothideomycetes</taxon>
        <taxon>Pleosporomycetidae</taxon>
        <taxon>Pleosporales</taxon>
        <taxon>Massarineae</taxon>
        <taxon>Didymosphaeriaceae</taxon>
        <taxon>Pseudopithomyces</taxon>
    </lineage>
</organism>
<sequence length="471" mass="52569">MTPKYSGVAVIGAGPSGISAIKALTDEKVFGRIRLFERRERVGGTWLYDEDPEPFSPTPNQPQYDPPSQLPASAPPQPENLTSRTGLYSSLDSNVGAEVMSFTYKPFPIDNSASSVHRLGQHNPTKPWRTVAGYLEEIAEPYTNLISLSTHVESVRKNGTKWVITLRKTNHDLKGEKRDFWWQESFDAVIVATGHYSVPYIPNIPGLAETSKTLPHSFEHSKAFRLPDNYVNKKVLVVGGNVSASDAVSELHNIVSGPLYVSQRGRNEALEGAWNLPNVLIKPQIDHISVSPVSGVKVRFSDGSEVDNLDKVHFATGYRLSYPFLYPNPVAPSGRLAGFYQHIFNISDPSLAVVGQVKAAISFRVYEYQAVAVARYFAGRGGGLPSPKEQDEWEVKRLQYKGPTSLFHEIKPDFAEYFNFLRNVAGQEGGELPGWQDEWALKGFAVLQLKAGWWKRLKEEEENKNRIRAKL</sequence>
<feature type="compositionally biased region" description="Pro residues" evidence="4">
    <location>
        <begin position="54"/>
        <end position="78"/>
    </location>
</feature>
<dbReference type="InterPro" id="IPR050346">
    <property type="entry name" value="FMO-like"/>
</dbReference>
<accession>A0AAN6LZA0</accession>
<evidence type="ECO:0000256" key="1">
    <source>
        <dbReference type="ARBA" id="ARBA00022630"/>
    </source>
</evidence>
<reference evidence="5 6" key="1">
    <citation type="submission" date="2021-02" db="EMBL/GenBank/DDBJ databases">
        <title>Genome assembly of Pseudopithomyces chartarum.</title>
        <authorList>
            <person name="Jauregui R."/>
            <person name="Singh J."/>
            <person name="Voisey C."/>
        </authorList>
    </citation>
    <scope>NUCLEOTIDE SEQUENCE [LARGE SCALE GENOMIC DNA]</scope>
    <source>
        <strain evidence="5 6">AGR01</strain>
    </source>
</reference>
<evidence type="ECO:0000313" key="5">
    <source>
        <dbReference type="EMBL" id="KAK3210227.1"/>
    </source>
</evidence>
<feature type="region of interest" description="Disordered" evidence="4">
    <location>
        <begin position="47"/>
        <end position="87"/>
    </location>
</feature>
<dbReference type="Pfam" id="PF13450">
    <property type="entry name" value="NAD_binding_8"/>
    <property type="match status" value="1"/>
</dbReference>
<evidence type="ECO:0000256" key="4">
    <source>
        <dbReference type="SAM" id="MobiDB-lite"/>
    </source>
</evidence>
<proteinExistence type="predicted"/>
<keyword evidence="3" id="KW-0560">Oxidoreductase</keyword>
<comment type="caution">
    <text evidence="5">The sequence shown here is derived from an EMBL/GenBank/DDBJ whole genome shotgun (WGS) entry which is preliminary data.</text>
</comment>
<dbReference type="PIRSF" id="PIRSF000332">
    <property type="entry name" value="FMO"/>
    <property type="match status" value="1"/>
</dbReference>
<dbReference type="Pfam" id="PF13738">
    <property type="entry name" value="Pyr_redox_3"/>
    <property type="match status" value="1"/>
</dbReference>